<feature type="transmembrane region" description="Helical" evidence="7">
    <location>
        <begin position="126"/>
        <end position="148"/>
    </location>
</feature>
<dbReference type="GO" id="GO:0043235">
    <property type="term" value="C:receptor complex"/>
    <property type="evidence" value="ECO:0007669"/>
    <property type="project" value="TreeGrafter"/>
</dbReference>
<dbReference type="InterPro" id="IPR051753">
    <property type="entry name" value="RA-inducible_GPCR3"/>
</dbReference>
<feature type="transmembrane region" description="Helical" evidence="7">
    <location>
        <begin position="195"/>
        <end position="219"/>
    </location>
</feature>
<evidence type="ECO:0000259" key="8">
    <source>
        <dbReference type="Pfam" id="PF00003"/>
    </source>
</evidence>
<keyword evidence="3 7" id="KW-0812">Transmembrane</keyword>
<feature type="transmembrane region" description="Helical" evidence="7">
    <location>
        <begin position="308"/>
        <end position="327"/>
    </location>
</feature>
<keyword evidence="10" id="KW-1185">Reference proteome</keyword>
<evidence type="ECO:0000256" key="7">
    <source>
        <dbReference type="SAM" id="Phobius"/>
    </source>
</evidence>
<dbReference type="Proteomes" id="UP001046870">
    <property type="component" value="Chromosome 1"/>
</dbReference>
<accession>A0A9D3QEC8</accession>
<dbReference type="GO" id="GO:0005886">
    <property type="term" value="C:plasma membrane"/>
    <property type="evidence" value="ECO:0007669"/>
    <property type="project" value="TreeGrafter"/>
</dbReference>
<comment type="caution">
    <text evidence="9">The sequence shown here is derived from an EMBL/GenBank/DDBJ whole genome shotgun (WGS) entry which is preliminary data.</text>
</comment>
<feature type="transmembrane region" description="Helical" evidence="7">
    <location>
        <begin position="86"/>
        <end position="114"/>
    </location>
</feature>
<dbReference type="AlphaFoldDB" id="A0A9D3QEC8"/>
<comment type="similarity">
    <text evidence="2">Belongs to the G-protein coupled receptor 3 family.</text>
</comment>
<gene>
    <name evidence="9" type="ORF">MATL_G00000500</name>
</gene>
<dbReference type="GO" id="GO:0030295">
    <property type="term" value="F:protein kinase activator activity"/>
    <property type="evidence" value="ECO:0007669"/>
    <property type="project" value="TreeGrafter"/>
</dbReference>
<evidence type="ECO:0000313" key="10">
    <source>
        <dbReference type="Proteomes" id="UP001046870"/>
    </source>
</evidence>
<dbReference type="OrthoDB" id="9880600at2759"/>
<keyword evidence="4 7" id="KW-1133">Transmembrane helix</keyword>
<evidence type="ECO:0000256" key="1">
    <source>
        <dbReference type="ARBA" id="ARBA00004141"/>
    </source>
</evidence>
<evidence type="ECO:0000256" key="4">
    <source>
        <dbReference type="ARBA" id="ARBA00022989"/>
    </source>
</evidence>
<feature type="domain" description="G-protein coupled receptors family 3 profile" evidence="8">
    <location>
        <begin position="82"/>
        <end position="329"/>
    </location>
</feature>
<feature type="compositionally biased region" description="Low complexity" evidence="6">
    <location>
        <begin position="426"/>
        <end position="441"/>
    </location>
</feature>
<organism evidence="9 10">
    <name type="scientific">Megalops atlanticus</name>
    <name type="common">Tarpon</name>
    <name type="synonym">Clupea gigantea</name>
    <dbReference type="NCBI Taxonomy" id="7932"/>
    <lineage>
        <taxon>Eukaryota</taxon>
        <taxon>Metazoa</taxon>
        <taxon>Chordata</taxon>
        <taxon>Craniata</taxon>
        <taxon>Vertebrata</taxon>
        <taxon>Euteleostomi</taxon>
        <taxon>Actinopterygii</taxon>
        <taxon>Neopterygii</taxon>
        <taxon>Teleostei</taxon>
        <taxon>Elopiformes</taxon>
        <taxon>Megalopidae</taxon>
        <taxon>Megalops</taxon>
    </lineage>
</organism>
<name>A0A9D3QEC8_MEGAT</name>
<evidence type="ECO:0000256" key="2">
    <source>
        <dbReference type="ARBA" id="ARBA00007242"/>
    </source>
</evidence>
<evidence type="ECO:0000313" key="9">
    <source>
        <dbReference type="EMBL" id="KAG7491205.1"/>
    </source>
</evidence>
<dbReference type="GO" id="GO:0004930">
    <property type="term" value="F:G protein-coupled receptor activity"/>
    <property type="evidence" value="ECO:0007669"/>
    <property type="project" value="InterPro"/>
</dbReference>
<reference evidence="9" key="1">
    <citation type="submission" date="2021-01" db="EMBL/GenBank/DDBJ databases">
        <authorList>
            <person name="Zahm M."/>
            <person name="Roques C."/>
            <person name="Cabau C."/>
            <person name="Klopp C."/>
            <person name="Donnadieu C."/>
            <person name="Jouanno E."/>
            <person name="Lampietro C."/>
            <person name="Louis A."/>
            <person name="Herpin A."/>
            <person name="Echchiki A."/>
            <person name="Berthelot C."/>
            <person name="Parey E."/>
            <person name="Roest-Crollius H."/>
            <person name="Braasch I."/>
            <person name="Postlethwait J."/>
            <person name="Bobe J."/>
            <person name="Montfort J."/>
            <person name="Bouchez O."/>
            <person name="Begum T."/>
            <person name="Mejri S."/>
            <person name="Adams A."/>
            <person name="Chen W.-J."/>
            <person name="Guiguen Y."/>
        </authorList>
    </citation>
    <scope>NUCLEOTIDE SEQUENCE</scope>
    <source>
        <strain evidence="9">YG-15Mar2019-1</strain>
        <tissue evidence="9">Brain</tissue>
    </source>
</reference>
<evidence type="ECO:0000256" key="5">
    <source>
        <dbReference type="ARBA" id="ARBA00023136"/>
    </source>
</evidence>
<feature type="region of interest" description="Disordered" evidence="6">
    <location>
        <begin position="422"/>
        <end position="465"/>
    </location>
</feature>
<keyword evidence="5 7" id="KW-0472">Membrane</keyword>
<comment type="subcellular location">
    <subcellularLocation>
        <location evidence="1">Membrane</location>
        <topology evidence="1">Multi-pass membrane protein</topology>
    </subcellularLocation>
</comment>
<dbReference type="InterPro" id="IPR017978">
    <property type="entry name" value="GPCR_3_C"/>
</dbReference>
<evidence type="ECO:0000256" key="6">
    <source>
        <dbReference type="SAM" id="MobiDB-lite"/>
    </source>
</evidence>
<dbReference type="GO" id="GO:0070062">
    <property type="term" value="C:extracellular exosome"/>
    <property type="evidence" value="ECO:0007669"/>
    <property type="project" value="TreeGrafter"/>
</dbReference>
<dbReference type="PANTHER" id="PTHR14511:SF15">
    <property type="entry name" value="G-PROTEIN COUPLED RECEPTOR FAMILY C GROUP 5 MEMBER C"/>
    <property type="match status" value="1"/>
</dbReference>
<dbReference type="Pfam" id="PF00003">
    <property type="entry name" value="7tm_3"/>
    <property type="match status" value="1"/>
</dbReference>
<dbReference type="PANTHER" id="PTHR14511">
    <property type="entry name" value="G PROTEIN COUPLED RECEPTOR, CLASS C, GROUP 5"/>
    <property type="match status" value="1"/>
</dbReference>
<feature type="transmembrane region" description="Helical" evidence="7">
    <location>
        <begin position="274"/>
        <end position="296"/>
    </location>
</feature>
<feature type="transmembrane region" description="Helical" evidence="7">
    <location>
        <begin position="239"/>
        <end position="262"/>
    </location>
</feature>
<sequence length="465" mass="49665">MDGQARGYRRVVCIIIKNDRSNTFHLCQASDQQAPVTMDSVRLPLLRLLSVVALWSLPGAQAGNSTPEGCGPAVGSLYYNLCDLSAVWGVVLEAFAAAGAVGSLMLLLVLLASLPFVTDRKRRSSVGLQAGFLVFTLGLFGLAFAFIVGKDFSTCVARRFLFGVLFAGCFSCLLAHAASLNVLARRDRAPRGWALCLAALALWLVEVIINTEWLTITVARYPLNATGVPAPCAIANPDFAMALIYVMVLLLAVLVAAAAALAGKGGRYRKEGAFILATGVVSAGVWVAWIVMYVYGNQRHGNASWDDPTLTIALVANAWVFLILYTIPEICTLTEEGAGQPGYGDDLYPSRGVGYETILKEQTSQNMFMENKAFSMDEPNAAQRPVSPYSGYNGQLRSSVYQPTELALISKGVGSQGDVSYETVLPRASAPSQAPSRSSTPRADEVAAGQPQGSSGNGLHKKPQW</sequence>
<feature type="transmembrane region" description="Helical" evidence="7">
    <location>
        <begin position="160"/>
        <end position="183"/>
    </location>
</feature>
<protein>
    <recommendedName>
        <fullName evidence="8">G-protein coupled receptors family 3 profile domain-containing protein</fullName>
    </recommendedName>
</protein>
<proteinExistence type="inferred from homology"/>
<evidence type="ECO:0000256" key="3">
    <source>
        <dbReference type="ARBA" id="ARBA00022692"/>
    </source>
</evidence>
<dbReference type="EMBL" id="JAFDVH010000001">
    <property type="protein sequence ID" value="KAG7491205.1"/>
    <property type="molecule type" value="Genomic_DNA"/>
</dbReference>